<protein>
    <submittedName>
        <fullName evidence="2">Uncharacterized protein</fullName>
    </submittedName>
</protein>
<feature type="compositionally biased region" description="Basic residues" evidence="1">
    <location>
        <begin position="1"/>
        <end position="11"/>
    </location>
</feature>
<evidence type="ECO:0000256" key="1">
    <source>
        <dbReference type="SAM" id="MobiDB-lite"/>
    </source>
</evidence>
<comment type="caution">
    <text evidence="2">The sequence shown here is derived from an EMBL/GenBank/DDBJ whole genome shotgun (WGS) entry which is preliminary data.</text>
</comment>
<accession>X0ZCA7</accession>
<gene>
    <name evidence="2" type="ORF">S01H1_78474</name>
</gene>
<proteinExistence type="predicted"/>
<reference evidence="2" key="1">
    <citation type="journal article" date="2014" name="Front. Microbiol.">
        <title>High frequency of phylogenetically diverse reductive dehalogenase-homologous genes in deep subseafloor sedimentary metagenomes.</title>
        <authorList>
            <person name="Kawai M."/>
            <person name="Futagami T."/>
            <person name="Toyoda A."/>
            <person name="Takaki Y."/>
            <person name="Nishi S."/>
            <person name="Hori S."/>
            <person name="Arai W."/>
            <person name="Tsubouchi T."/>
            <person name="Morono Y."/>
            <person name="Uchiyama I."/>
            <person name="Ito T."/>
            <person name="Fujiyama A."/>
            <person name="Inagaki F."/>
            <person name="Takami H."/>
        </authorList>
    </citation>
    <scope>NUCLEOTIDE SEQUENCE</scope>
    <source>
        <strain evidence="2">Expedition CK06-06</strain>
    </source>
</reference>
<organism evidence="2">
    <name type="scientific">marine sediment metagenome</name>
    <dbReference type="NCBI Taxonomy" id="412755"/>
    <lineage>
        <taxon>unclassified sequences</taxon>
        <taxon>metagenomes</taxon>
        <taxon>ecological metagenomes</taxon>
    </lineage>
</organism>
<sequence>MTKVKSKKKKGRDSVSKKAVDAMSEPIFSKNNKLGKKTFKAMGF</sequence>
<evidence type="ECO:0000313" key="2">
    <source>
        <dbReference type="EMBL" id="GAG46006.1"/>
    </source>
</evidence>
<dbReference type="EMBL" id="BARS01052819">
    <property type="protein sequence ID" value="GAG46006.1"/>
    <property type="molecule type" value="Genomic_DNA"/>
</dbReference>
<dbReference type="AlphaFoldDB" id="X0ZCA7"/>
<feature type="region of interest" description="Disordered" evidence="1">
    <location>
        <begin position="1"/>
        <end position="21"/>
    </location>
</feature>
<name>X0ZCA7_9ZZZZ</name>